<proteinExistence type="inferred from homology"/>
<dbReference type="PATRIC" id="fig|1423792.3.peg.1658"/>
<keyword evidence="4" id="KW-1185">Reference proteome</keyword>
<reference evidence="3 4" key="1">
    <citation type="journal article" date="2015" name="Genome Announc.">
        <title>Expanding the biotechnology potential of lactobacilli through comparative genomics of 213 strains and associated genera.</title>
        <authorList>
            <person name="Sun Z."/>
            <person name="Harris H.M."/>
            <person name="McCann A."/>
            <person name="Guo C."/>
            <person name="Argimon S."/>
            <person name="Zhang W."/>
            <person name="Yang X."/>
            <person name="Jeffery I.B."/>
            <person name="Cooney J.C."/>
            <person name="Kagawa T.F."/>
            <person name="Liu W."/>
            <person name="Song Y."/>
            <person name="Salvetti E."/>
            <person name="Wrobel A."/>
            <person name="Rasinkangas P."/>
            <person name="Parkhill J."/>
            <person name="Rea M.C."/>
            <person name="O'Sullivan O."/>
            <person name="Ritari J."/>
            <person name="Douillard F.P."/>
            <person name="Paul Ross R."/>
            <person name="Yang R."/>
            <person name="Briner A.E."/>
            <person name="Felis G.E."/>
            <person name="de Vos W.M."/>
            <person name="Barrangou R."/>
            <person name="Klaenhammer T.R."/>
            <person name="Caufield P.W."/>
            <person name="Cui Y."/>
            <person name="Zhang H."/>
            <person name="O'Toole P.W."/>
        </authorList>
    </citation>
    <scope>NUCLEOTIDE SEQUENCE [LARGE SCALE GENOMIC DNA]</scope>
    <source>
        <strain evidence="3 4">DSM 12744</strain>
    </source>
</reference>
<dbReference type="Proteomes" id="UP000051330">
    <property type="component" value="Unassembled WGS sequence"/>
</dbReference>
<accession>A0A0R1MLQ9</accession>
<dbReference type="Gene3D" id="3.40.50.1820">
    <property type="entry name" value="alpha/beta hydrolase"/>
    <property type="match status" value="1"/>
</dbReference>
<dbReference type="PANTHER" id="PTHR22946">
    <property type="entry name" value="DIENELACTONE HYDROLASE DOMAIN-CONTAINING PROTEIN-RELATED"/>
    <property type="match status" value="1"/>
</dbReference>
<dbReference type="SUPFAM" id="SSF53474">
    <property type="entry name" value="alpha/beta-Hydrolases"/>
    <property type="match status" value="1"/>
</dbReference>
<dbReference type="InterPro" id="IPR050261">
    <property type="entry name" value="FrsA_esterase"/>
</dbReference>
<gene>
    <name evidence="3" type="ORF">FD09_GL001638</name>
</gene>
<organism evidence="3 4">
    <name type="scientific">Schleiferilactobacillus perolens DSM 12744</name>
    <dbReference type="NCBI Taxonomy" id="1423792"/>
    <lineage>
        <taxon>Bacteria</taxon>
        <taxon>Bacillati</taxon>
        <taxon>Bacillota</taxon>
        <taxon>Bacilli</taxon>
        <taxon>Lactobacillales</taxon>
        <taxon>Lactobacillaceae</taxon>
        <taxon>Schleiferilactobacillus</taxon>
    </lineage>
</organism>
<feature type="domain" description="AB hydrolase-1" evidence="2">
    <location>
        <begin position="139"/>
        <end position="236"/>
    </location>
</feature>
<dbReference type="InterPro" id="IPR000073">
    <property type="entry name" value="AB_hydrolase_1"/>
</dbReference>
<comment type="caution">
    <text evidence="3">The sequence shown here is derived from an EMBL/GenBank/DDBJ whole genome shotgun (WGS) entry which is preliminary data.</text>
</comment>
<dbReference type="OrthoDB" id="9812921at2"/>
<name>A0A0R1MLQ9_9LACO</name>
<comment type="similarity">
    <text evidence="1">Belongs to the AB hydrolase superfamily. FUS2 hydrolase family.</text>
</comment>
<evidence type="ECO:0000313" key="4">
    <source>
        <dbReference type="Proteomes" id="UP000051330"/>
    </source>
</evidence>
<evidence type="ECO:0000313" key="3">
    <source>
        <dbReference type="EMBL" id="KRL08409.1"/>
    </source>
</evidence>
<protein>
    <submittedName>
        <fullName evidence="3">Alpha beta hydrolase</fullName>
    </submittedName>
</protein>
<dbReference type="InterPro" id="IPR029058">
    <property type="entry name" value="AB_hydrolase_fold"/>
</dbReference>
<dbReference type="PANTHER" id="PTHR22946:SF12">
    <property type="entry name" value="CONIDIAL PIGMENT BIOSYNTHESIS PROTEIN AYG1 (AFU_ORTHOLOGUE AFUA_2G17550)"/>
    <property type="match status" value="1"/>
</dbReference>
<keyword evidence="3" id="KW-0378">Hydrolase</keyword>
<dbReference type="AlphaFoldDB" id="A0A0R1MLQ9"/>
<dbReference type="EMBL" id="AZEC01000024">
    <property type="protein sequence ID" value="KRL08409.1"/>
    <property type="molecule type" value="Genomic_DNA"/>
</dbReference>
<evidence type="ECO:0000256" key="1">
    <source>
        <dbReference type="ARBA" id="ARBA00038115"/>
    </source>
</evidence>
<dbReference type="STRING" id="1423792.FD09_GL001638"/>
<dbReference type="Pfam" id="PF00561">
    <property type="entry name" value="Abhydrolase_1"/>
    <property type="match status" value="1"/>
</dbReference>
<sequence>MTDKWATADFPIGMYHLNADQSVNFQMNRFFNWSNDREMLKQMKKIGNDQQTYPQSIAAFEDLGEKALSEGEKLRAALYFRAAEFYLPDDVPDKKTLRDKFISLNNAYYGIGTKQHFLIPYATGHISAYRLTPTAPRGTILFINGFDGYIEELTRMMMVFRDAGYDVIYFDGPGQGYALEEERLAMTHQWEKPVKTVLDYFDVNDVTAVGMSLGGNLVLRAAAFEKRIKRAVCFDVLPDFYTCITNQLPEELKVTLARSAVLPTNCRKN</sequence>
<dbReference type="GO" id="GO:0016787">
    <property type="term" value="F:hydrolase activity"/>
    <property type="evidence" value="ECO:0007669"/>
    <property type="project" value="UniProtKB-KW"/>
</dbReference>
<evidence type="ECO:0000259" key="2">
    <source>
        <dbReference type="Pfam" id="PF00561"/>
    </source>
</evidence>
<dbReference type="RefSeq" id="WP_057822455.1">
    <property type="nucleotide sequence ID" value="NZ_AZEC01000024.1"/>
</dbReference>